<reference evidence="2" key="1">
    <citation type="journal article" date="2019" name="Int. J. Syst. Evol. Microbiol.">
        <title>The Global Catalogue of Microorganisms (GCM) 10K type strain sequencing project: providing services to taxonomists for standard genome sequencing and annotation.</title>
        <authorList>
            <consortium name="The Broad Institute Genomics Platform"/>
            <consortium name="The Broad Institute Genome Sequencing Center for Infectious Disease"/>
            <person name="Wu L."/>
            <person name="Ma J."/>
        </authorList>
    </citation>
    <scope>NUCLEOTIDE SEQUENCE [LARGE SCALE GENOMIC DNA]</scope>
    <source>
        <strain evidence="2">CECT 7297</strain>
    </source>
</reference>
<accession>A0ABV8QDP6</accession>
<dbReference type="EMBL" id="JBHSDI010000001">
    <property type="protein sequence ID" value="MFC4257753.1"/>
    <property type="molecule type" value="Genomic_DNA"/>
</dbReference>
<keyword evidence="2" id="KW-1185">Reference proteome</keyword>
<evidence type="ECO:0008006" key="3">
    <source>
        <dbReference type="Google" id="ProtNLM"/>
    </source>
</evidence>
<sequence>MEPVIQEETTGCGIAACAALAGVSYGEARRKASALGIHAANTALWSDTEYVRTLLEAFGIPVADRETPFESWERLPDKALMAIKWRMERGRPFWHWVVFVREGGKARVLDSKKGLTSNNRQDFGRIKPRWYIAVTDQ</sequence>
<organism evidence="1 2">
    <name type="scientific">Marinobacter lacisalsi</name>
    <dbReference type="NCBI Taxonomy" id="475979"/>
    <lineage>
        <taxon>Bacteria</taxon>
        <taxon>Pseudomonadati</taxon>
        <taxon>Pseudomonadota</taxon>
        <taxon>Gammaproteobacteria</taxon>
        <taxon>Pseudomonadales</taxon>
        <taxon>Marinobacteraceae</taxon>
        <taxon>Marinobacter</taxon>
    </lineage>
</organism>
<protein>
    <recommendedName>
        <fullName evidence="3">Peptidase C39 domain-containing protein</fullName>
    </recommendedName>
</protein>
<comment type="caution">
    <text evidence="1">The sequence shown here is derived from an EMBL/GenBank/DDBJ whole genome shotgun (WGS) entry which is preliminary data.</text>
</comment>
<gene>
    <name evidence="1" type="ORF">ACFOZ5_01770</name>
</gene>
<evidence type="ECO:0000313" key="2">
    <source>
        <dbReference type="Proteomes" id="UP001595798"/>
    </source>
</evidence>
<proteinExistence type="predicted"/>
<evidence type="ECO:0000313" key="1">
    <source>
        <dbReference type="EMBL" id="MFC4257753.1"/>
    </source>
</evidence>
<dbReference type="Proteomes" id="UP001595798">
    <property type="component" value="Unassembled WGS sequence"/>
</dbReference>
<dbReference type="RefSeq" id="WP_379885007.1">
    <property type="nucleotide sequence ID" value="NZ_JBHSDI010000001.1"/>
</dbReference>
<name>A0ABV8QDP6_9GAMM</name>